<comment type="caution">
    <text evidence="2">The sequence shown here is derived from an EMBL/GenBank/DDBJ whole genome shotgun (WGS) entry which is preliminary data.</text>
</comment>
<evidence type="ECO:0000313" key="3">
    <source>
        <dbReference type="Proteomes" id="UP000052230"/>
    </source>
</evidence>
<keyword evidence="3" id="KW-1185">Reference proteome</keyword>
<gene>
    <name evidence="2" type="ORF">XAC3562_1200091</name>
</gene>
<feature type="region of interest" description="Disordered" evidence="1">
    <location>
        <begin position="51"/>
        <end position="77"/>
    </location>
</feature>
<dbReference type="AlphaFoldDB" id="A0A0U5BQ95"/>
<feature type="compositionally biased region" description="Basic and acidic residues" evidence="1">
    <location>
        <begin position="51"/>
        <end position="75"/>
    </location>
</feature>
<protein>
    <submittedName>
        <fullName evidence="2">Uncharacterized protein</fullName>
    </submittedName>
</protein>
<evidence type="ECO:0000313" key="2">
    <source>
        <dbReference type="EMBL" id="CEG14768.1"/>
    </source>
</evidence>
<sequence>MPTGQDHFVVPDDIDVLPLGIGGYSHLLSDQPRRLHRVRRSRLRRGIARASLDHEPRRHERNCLEEQRNSHRTSPELESYNAKHIGFTQRMVDVDDFAGAAFIPPCAQLATHMITPS</sequence>
<accession>A0A0U5BQ95</accession>
<dbReference type="EMBL" id="CCXZ01000025">
    <property type="protein sequence ID" value="CEG14768.1"/>
    <property type="molecule type" value="Genomic_DNA"/>
</dbReference>
<name>A0A0U5BQ95_XANCI</name>
<dbReference type="Proteomes" id="UP000052230">
    <property type="component" value="Unassembled WGS sequence"/>
</dbReference>
<reference evidence="2 3" key="1">
    <citation type="submission" date="2014-09" db="EMBL/GenBank/DDBJ databases">
        <authorList>
            <person name="Regsiter A."/>
        </authorList>
    </citation>
    <scope>NUCLEOTIDE SEQUENCE [LARGE SCALE GENOMIC DNA]</scope>
</reference>
<proteinExistence type="predicted"/>
<evidence type="ECO:0000256" key="1">
    <source>
        <dbReference type="SAM" id="MobiDB-lite"/>
    </source>
</evidence>
<organism evidence="2 3">
    <name type="scientific">Xanthomonas citri pv. citri</name>
    <dbReference type="NCBI Taxonomy" id="611301"/>
    <lineage>
        <taxon>Bacteria</taxon>
        <taxon>Pseudomonadati</taxon>
        <taxon>Pseudomonadota</taxon>
        <taxon>Gammaproteobacteria</taxon>
        <taxon>Lysobacterales</taxon>
        <taxon>Lysobacteraceae</taxon>
        <taxon>Xanthomonas</taxon>
    </lineage>
</organism>